<dbReference type="SUPFAM" id="SSF52518">
    <property type="entry name" value="Thiamin diphosphate-binding fold (THDP-binding)"/>
    <property type="match status" value="2"/>
</dbReference>
<accession>M2YPR5</accession>
<evidence type="ECO:0000259" key="11">
    <source>
        <dbReference type="SMART" id="SM00861"/>
    </source>
</evidence>
<keyword evidence="7" id="KW-0479">Metal-binding</keyword>
<dbReference type="InterPro" id="IPR005475">
    <property type="entry name" value="Transketolase-like_Pyr-bd"/>
</dbReference>
<dbReference type="GO" id="GO:0006098">
    <property type="term" value="P:pentose-phosphate shunt"/>
    <property type="evidence" value="ECO:0007669"/>
    <property type="project" value="TreeGrafter"/>
</dbReference>
<dbReference type="HOGENOM" id="CLU_009227_0_0_1"/>
<evidence type="ECO:0000256" key="8">
    <source>
        <dbReference type="ARBA" id="ARBA00022842"/>
    </source>
</evidence>
<organism evidence="12 13">
    <name type="scientific">Pseudocercospora fijiensis (strain CIRAD86)</name>
    <name type="common">Black leaf streak disease fungus</name>
    <name type="synonym">Mycosphaerella fijiensis</name>
    <dbReference type="NCBI Taxonomy" id="383855"/>
    <lineage>
        <taxon>Eukaryota</taxon>
        <taxon>Fungi</taxon>
        <taxon>Dikarya</taxon>
        <taxon>Ascomycota</taxon>
        <taxon>Pezizomycotina</taxon>
        <taxon>Dothideomycetes</taxon>
        <taxon>Dothideomycetidae</taxon>
        <taxon>Mycosphaerellales</taxon>
        <taxon>Mycosphaerellaceae</taxon>
        <taxon>Pseudocercospora</taxon>
    </lineage>
</organism>
<dbReference type="EMBL" id="KB446562">
    <property type="protein sequence ID" value="EME79720.1"/>
    <property type="molecule type" value="Genomic_DNA"/>
</dbReference>
<dbReference type="OrthoDB" id="10267175at2759"/>
<evidence type="ECO:0000256" key="7">
    <source>
        <dbReference type="ARBA" id="ARBA00022723"/>
    </source>
</evidence>
<dbReference type="PANTHER" id="PTHR43522:SF6">
    <property type="entry name" value="TRANSKETOLASE-LIKE PYRIMIDINE-BINDING DOMAIN-CONTAINING PROTEIN-RELATED"/>
    <property type="match status" value="1"/>
</dbReference>
<dbReference type="GO" id="GO:0046872">
    <property type="term" value="F:metal ion binding"/>
    <property type="evidence" value="ECO:0007669"/>
    <property type="project" value="UniProtKB-KW"/>
</dbReference>
<protein>
    <recommendedName>
        <fullName evidence="5">transketolase</fullName>
        <ecNumber evidence="5">2.2.1.1</ecNumber>
    </recommendedName>
</protein>
<dbReference type="InterPro" id="IPR005474">
    <property type="entry name" value="Transketolase_N"/>
</dbReference>
<dbReference type="Pfam" id="PF22613">
    <property type="entry name" value="Transketolase_C_1"/>
    <property type="match status" value="1"/>
</dbReference>
<dbReference type="GeneID" id="19338284"/>
<dbReference type="GO" id="GO:0005829">
    <property type="term" value="C:cytosol"/>
    <property type="evidence" value="ECO:0007669"/>
    <property type="project" value="TreeGrafter"/>
</dbReference>
<evidence type="ECO:0000256" key="4">
    <source>
        <dbReference type="ARBA" id="ARBA00007131"/>
    </source>
</evidence>
<dbReference type="EC" id="2.2.1.1" evidence="5"/>
<dbReference type="Gene3D" id="3.40.50.970">
    <property type="match status" value="2"/>
</dbReference>
<keyword evidence="6" id="KW-0808">Transferase</keyword>
<proteinExistence type="inferred from homology"/>
<dbReference type="CDD" id="cd02012">
    <property type="entry name" value="TPP_TK"/>
    <property type="match status" value="1"/>
</dbReference>
<dbReference type="GO" id="GO:0004802">
    <property type="term" value="F:transketolase activity"/>
    <property type="evidence" value="ECO:0007669"/>
    <property type="project" value="UniProtKB-EC"/>
</dbReference>
<evidence type="ECO:0000256" key="3">
    <source>
        <dbReference type="ARBA" id="ARBA00001964"/>
    </source>
</evidence>
<dbReference type="PROSITE" id="PS00802">
    <property type="entry name" value="TRANSKETOLASE_2"/>
    <property type="match status" value="1"/>
</dbReference>
<dbReference type="AlphaFoldDB" id="M2YPR5"/>
<evidence type="ECO:0000256" key="9">
    <source>
        <dbReference type="ARBA" id="ARBA00023052"/>
    </source>
</evidence>
<dbReference type="FunFam" id="3.40.50.970:FF:000004">
    <property type="entry name" value="Transketolase"/>
    <property type="match status" value="1"/>
</dbReference>
<evidence type="ECO:0000313" key="12">
    <source>
        <dbReference type="EMBL" id="EME79720.1"/>
    </source>
</evidence>
<dbReference type="Gene3D" id="3.40.50.920">
    <property type="match status" value="1"/>
</dbReference>
<comment type="similarity">
    <text evidence="4">Belongs to the transketolase family.</text>
</comment>
<gene>
    <name evidence="12" type="ORF">MYCFIDRAFT_216533</name>
</gene>
<evidence type="ECO:0000256" key="2">
    <source>
        <dbReference type="ARBA" id="ARBA00001946"/>
    </source>
</evidence>
<dbReference type="InterPro" id="IPR055152">
    <property type="entry name" value="Transketolase-like_C_2"/>
</dbReference>
<dbReference type="STRING" id="383855.M2YPR5"/>
<name>M2YPR5_PSEFD</name>
<dbReference type="SMART" id="SM00861">
    <property type="entry name" value="Transket_pyr"/>
    <property type="match status" value="1"/>
</dbReference>
<dbReference type="InterPro" id="IPR029061">
    <property type="entry name" value="THDP-binding"/>
</dbReference>
<dbReference type="VEuPathDB" id="FungiDB:MYCFIDRAFT_216533"/>
<dbReference type="Pfam" id="PF00456">
    <property type="entry name" value="Transketolase_N"/>
    <property type="match status" value="1"/>
</dbReference>
<keyword evidence="13" id="KW-1185">Reference proteome</keyword>
<dbReference type="KEGG" id="pfj:MYCFIDRAFT_216533"/>
<feature type="domain" description="Transketolase-like pyrimidine-binding" evidence="11">
    <location>
        <begin position="397"/>
        <end position="580"/>
    </location>
</feature>
<evidence type="ECO:0000313" key="13">
    <source>
        <dbReference type="Proteomes" id="UP000016932"/>
    </source>
</evidence>
<dbReference type="RefSeq" id="XP_007930366.1">
    <property type="nucleotide sequence ID" value="XM_007932175.1"/>
</dbReference>
<feature type="non-terminal residue" evidence="12">
    <location>
        <position position="1"/>
    </location>
</feature>
<dbReference type="PANTHER" id="PTHR43522">
    <property type="entry name" value="TRANSKETOLASE"/>
    <property type="match status" value="1"/>
</dbReference>
<comment type="cofactor">
    <cofactor evidence="1">
        <name>Co(2+)</name>
        <dbReference type="ChEBI" id="CHEBI:48828"/>
    </cofactor>
</comment>
<dbReference type="InterPro" id="IPR020826">
    <property type="entry name" value="Transketolase_BS"/>
</dbReference>
<dbReference type="Proteomes" id="UP000016932">
    <property type="component" value="Unassembled WGS sequence"/>
</dbReference>
<dbReference type="FunFam" id="3.40.50.970:FF:000003">
    <property type="entry name" value="Transketolase"/>
    <property type="match status" value="1"/>
</dbReference>
<evidence type="ECO:0000256" key="10">
    <source>
        <dbReference type="ARBA" id="ARBA00049473"/>
    </source>
</evidence>
<sequence>MAPGAVSTQDVDHLPIDLNGKKSNGASNGHVANVDDIQLEEKSKTDHVLNTFRCLIADLCHQFGCGHPGSAMGMAAIGVALWKYVMKISPSNPDYFNRDRFVLSNGHACLWQYCFLHLVGFERMTWEQLLTYHSVRFDSITPGHPEIEIDGVEVTTGPLGQGIANAVGLAMATKHLGAQYNRPGYELVNNMTWCTIGDACLQEGVGMESIQLAGHWRLNNLCVIFDRNEVTCDGTVDIATSDDHNMKFRACGWNVLEVEDGNNDVEGLVKAMIQARASKDKPTVINVRTTIGHGSEKAGQASTHGADLGEKDVAYVKKFFGMDPEKTFQIDDDVYSYFREVKSRGKDLEKQWNELRQGYTKEYPELAAEFDKRVKGEMIEDWTKLIPKPEDFPTEDTPTRKTAGQVMTALASKINTFMVGTADLTPSVNLSWKDKVDFQNPDLRTVSGPNGTYEGRYIHWGIREQAMTACSNGLAAFNRGTIIPVTSSFFMFYIYCANGVRMGALQNLQAIHIATHDSIGTGEDGPTHQPIELAALYRAMPNFLYIRPADGEEAAGAMIAALNAPSTPTMISVSRQKVPQYPAHSSRSGVQKGAYVFLEEPDAAVTLIGIGAELQFAVQTHEILLQTHGIKSRILSFPCQRLFEQQSTAYKRQVLGTAPRFVIEAYAQNGWEGYGDAGYHMHTFGQSLTGNVVYERFNFHGEKIAGKVKEFLADVEREGWQGIRGLYRDYNDYEEGVQFAAYHKKKK</sequence>
<evidence type="ECO:0000256" key="1">
    <source>
        <dbReference type="ARBA" id="ARBA00001941"/>
    </source>
</evidence>
<dbReference type="InterPro" id="IPR009014">
    <property type="entry name" value="Transketo_C/PFOR_II"/>
</dbReference>
<evidence type="ECO:0000256" key="5">
    <source>
        <dbReference type="ARBA" id="ARBA00013152"/>
    </source>
</evidence>
<reference evidence="12 13" key="1">
    <citation type="journal article" date="2012" name="PLoS Pathog.">
        <title>Diverse lifestyles and strategies of plant pathogenesis encoded in the genomes of eighteen Dothideomycetes fungi.</title>
        <authorList>
            <person name="Ohm R.A."/>
            <person name="Feau N."/>
            <person name="Henrissat B."/>
            <person name="Schoch C.L."/>
            <person name="Horwitz B.A."/>
            <person name="Barry K.W."/>
            <person name="Condon B.J."/>
            <person name="Copeland A.C."/>
            <person name="Dhillon B."/>
            <person name="Glaser F."/>
            <person name="Hesse C.N."/>
            <person name="Kosti I."/>
            <person name="LaButti K."/>
            <person name="Lindquist E.A."/>
            <person name="Lucas S."/>
            <person name="Salamov A.A."/>
            <person name="Bradshaw R.E."/>
            <person name="Ciuffetti L."/>
            <person name="Hamelin R.C."/>
            <person name="Kema G.H.J."/>
            <person name="Lawrence C."/>
            <person name="Scott J.A."/>
            <person name="Spatafora J.W."/>
            <person name="Turgeon B.G."/>
            <person name="de Wit P.J.G.M."/>
            <person name="Zhong S."/>
            <person name="Goodwin S.B."/>
            <person name="Grigoriev I.V."/>
        </authorList>
    </citation>
    <scope>NUCLEOTIDE SEQUENCE [LARGE SCALE GENOMIC DNA]</scope>
    <source>
        <strain evidence="12 13">CIRAD86</strain>
    </source>
</reference>
<comment type="cofactor">
    <cofactor evidence="2">
        <name>Mg(2+)</name>
        <dbReference type="ChEBI" id="CHEBI:18420"/>
    </cofactor>
</comment>
<dbReference type="GO" id="GO:0005634">
    <property type="term" value="C:nucleus"/>
    <property type="evidence" value="ECO:0007669"/>
    <property type="project" value="TreeGrafter"/>
</dbReference>
<evidence type="ECO:0000256" key="6">
    <source>
        <dbReference type="ARBA" id="ARBA00022679"/>
    </source>
</evidence>
<comment type="catalytic activity">
    <reaction evidence="10">
        <text>D-sedoheptulose 7-phosphate + D-glyceraldehyde 3-phosphate = aldehydo-D-ribose 5-phosphate + D-xylulose 5-phosphate</text>
        <dbReference type="Rhea" id="RHEA:10508"/>
        <dbReference type="ChEBI" id="CHEBI:57483"/>
        <dbReference type="ChEBI" id="CHEBI:57737"/>
        <dbReference type="ChEBI" id="CHEBI:58273"/>
        <dbReference type="ChEBI" id="CHEBI:59776"/>
        <dbReference type="EC" id="2.2.1.1"/>
    </reaction>
</comment>
<dbReference type="SUPFAM" id="SSF52922">
    <property type="entry name" value="TK C-terminal domain-like"/>
    <property type="match status" value="1"/>
</dbReference>
<dbReference type="InterPro" id="IPR033247">
    <property type="entry name" value="Transketolase_fam"/>
</dbReference>
<keyword evidence="8" id="KW-0460">Magnesium</keyword>
<dbReference type="eggNOG" id="KOG0523">
    <property type="taxonomic scope" value="Eukaryota"/>
</dbReference>
<comment type="cofactor">
    <cofactor evidence="3">
        <name>thiamine diphosphate</name>
        <dbReference type="ChEBI" id="CHEBI:58937"/>
    </cofactor>
</comment>
<keyword evidence="9" id="KW-0786">Thiamine pyrophosphate</keyword>
<dbReference type="CDD" id="cd07033">
    <property type="entry name" value="TPP_PYR_DXS_TK_like"/>
    <property type="match status" value="1"/>
</dbReference>
<dbReference type="Pfam" id="PF02779">
    <property type="entry name" value="Transket_pyr"/>
    <property type="match status" value="1"/>
</dbReference>